<dbReference type="EMBL" id="CAEKDK010000002">
    <property type="protein sequence ID" value="CAB4268332.1"/>
    <property type="molecule type" value="Genomic_DNA"/>
</dbReference>
<accession>A0A6J5TX39</accession>
<sequence>MAEGSKQKGANYADDEDIALCQAWIVMNEDPIIENSQSKQGSEDNKELEISLHEHQRFVHQILILQDAKRMYFEREQKAFLLDHYWNVVLQAHKWQPFEGYQSSSFVNTSPIGVSTPLDEDLSMETIPKTQEFMQTSNPC</sequence>
<name>A0A6J5TX39_PRUAR</name>
<reference evidence="1 2" key="1">
    <citation type="submission" date="2020-05" db="EMBL/GenBank/DDBJ databases">
        <authorList>
            <person name="Campoy J."/>
            <person name="Schneeberger K."/>
            <person name="Spophaly S."/>
        </authorList>
    </citation>
    <scope>NUCLEOTIDE SEQUENCE [LARGE SCALE GENOMIC DNA]</scope>
    <source>
        <strain evidence="1">PruArmRojPasFocal</strain>
    </source>
</reference>
<dbReference type="AlphaFoldDB" id="A0A6J5TX39"/>
<gene>
    <name evidence="1" type="ORF">CURHAP_LOCUS11717</name>
</gene>
<proteinExistence type="predicted"/>
<evidence type="ECO:0000313" key="1">
    <source>
        <dbReference type="EMBL" id="CAB4268332.1"/>
    </source>
</evidence>
<evidence type="ECO:0008006" key="3">
    <source>
        <dbReference type="Google" id="ProtNLM"/>
    </source>
</evidence>
<dbReference type="Proteomes" id="UP000507222">
    <property type="component" value="Unassembled WGS sequence"/>
</dbReference>
<evidence type="ECO:0000313" key="2">
    <source>
        <dbReference type="Proteomes" id="UP000507222"/>
    </source>
</evidence>
<organism evidence="1 2">
    <name type="scientific">Prunus armeniaca</name>
    <name type="common">Apricot</name>
    <name type="synonym">Armeniaca vulgaris</name>
    <dbReference type="NCBI Taxonomy" id="36596"/>
    <lineage>
        <taxon>Eukaryota</taxon>
        <taxon>Viridiplantae</taxon>
        <taxon>Streptophyta</taxon>
        <taxon>Embryophyta</taxon>
        <taxon>Tracheophyta</taxon>
        <taxon>Spermatophyta</taxon>
        <taxon>Magnoliopsida</taxon>
        <taxon>eudicotyledons</taxon>
        <taxon>Gunneridae</taxon>
        <taxon>Pentapetalae</taxon>
        <taxon>rosids</taxon>
        <taxon>fabids</taxon>
        <taxon>Rosales</taxon>
        <taxon>Rosaceae</taxon>
        <taxon>Amygdaloideae</taxon>
        <taxon>Amygdaleae</taxon>
        <taxon>Prunus</taxon>
    </lineage>
</organism>
<protein>
    <recommendedName>
        <fullName evidence="3">No apical meristem-associated C-terminal domain-containing protein</fullName>
    </recommendedName>
</protein>